<dbReference type="RefSeq" id="WP_056976033.1">
    <property type="nucleotide sequence ID" value="NZ_AYYP01000011.1"/>
</dbReference>
<dbReference type="GO" id="GO:0030246">
    <property type="term" value="F:carbohydrate binding"/>
    <property type="evidence" value="ECO:0007669"/>
    <property type="project" value="InterPro"/>
</dbReference>
<dbReference type="Gene3D" id="2.70.98.10">
    <property type="match status" value="1"/>
</dbReference>
<protein>
    <submittedName>
        <fullName evidence="1">Galactose mutarotase-like protein</fullName>
    </submittedName>
</protein>
<dbReference type="GO" id="GO:0016853">
    <property type="term" value="F:isomerase activity"/>
    <property type="evidence" value="ECO:0007669"/>
    <property type="project" value="InterPro"/>
</dbReference>
<name>A0A0R2ARI5_9LACO</name>
<dbReference type="EMBL" id="AYYP01000011">
    <property type="protein sequence ID" value="KRM65740.1"/>
    <property type="molecule type" value="Genomic_DNA"/>
</dbReference>
<comment type="caution">
    <text evidence="1">The sequence shown here is derived from an EMBL/GenBank/DDBJ whole genome shotgun (WGS) entry which is preliminary data.</text>
</comment>
<keyword evidence="2" id="KW-1185">Reference proteome</keyword>
<dbReference type="Proteomes" id="UP000051008">
    <property type="component" value="Unassembled WGS sequence"/>
</dbReference>
<evidence type="ECO:0000313" key="2">
    <source>
        <dbReference type="Proteomes" id="UP000051008"/>
    </source>
</evidence>
<evidence type="ECO:0000313" key="1">
    <source>
        <dbReference type="EMBL" id="KRM65740.1"/>
    </source>
</evidence>
<dbReference type="InterPro" id="IPR014718">
    <property type="entry name" value="GH-type_carb-bd"/>
</dbReference>
<dbReference type="InterPro" id="IPR037481">
    <property type="entry name" value="LacX"/>
</dbReference>
<sequence>MAVFLENDYLVATIKEHGAELASLRSKETGLEYIWAGDAKYWGRQAPVLFPIVGRLKDDQYQVAGKTYHLGQHGFARDRDFAIREQTATKVVLELKADEASKELYPFDFCLQLSYELTASGLVVGYQVDNPSQEPIYFGIGGHPAFKTPLTPKESFSDYELTFSADYRLPKIPLTNGLTDIDSARLGAPTATVSRELFKDDALIYDLEQKPTKVSLTSKTSGHGVSLSVTDAKFMGIWSTYPKEGQFVCLEPWWGLADTTDSNGDFTQKYAINRLDKAASFNHQYEITVF</sequence>
<proteinExistence type="predicted"/>
<dbReference type="SUPFAM" id="SSF74650">
    <property type="entry name" value="Galactose mutarotase-like"/>
    <property type="match status" value="1"/>
</dbReference>
<dbReference type="GO" id="GO:0005975">
    <property type="term" value="P:carbohydrate metabolic process"/>
    <property type="evidence" value="ECO:0007669"/>
    <property type="project" value="InterPro"/>
</dbReference>
<dbReference type="OrthoDB" id="9795355at2"/>
<gene>
    <name evidence="1" type="ORF">FC14_GL001024</name>
</gene>
<organism evidence="1 2">
    <name type="scientific">Ligilactobacillus agilis DSM 20509</name>
    <dbReference type="NCBI Taxonomy" id="1423718"/>
    <lineage>
        <taxon>Bacteria</taxon>
        <taxon>Bacillati</taxon>
        <taxon>Bacillota</taxon>
        <taxon>Bacilli</taxon>
        <taxon>Lactobacillales</taxon>
        <taxon>Lactobacillaceae</taxon>
        <taxon>Ligilactobacillus</taxon>
    </lineage>
</organism>
<accession>A0A0R2ARI5</accession>
<reference evidence="1 2" key="1">
    <citation type="journal article" date="2015" name="Genome Announc.">
        <title>Expanding the biotechnology potential of lactobacilli through comparative genomics of 213 strains and associated genera.</title>
        <authorList>
            <person name="Sun Z."/>
            <person name="Harris H.M."/>
            <person name="McCann A."/>
            <person name="Guo C."/>
            <person name="Argimon S."/>
            <person name="Zhang W."/>
            <person name="Yang X."/>
            <person name="Jeffery I.B."/>
            <person name="Cooney J.C."/>
            <person name="Kagawa T.F."/>
            <person name="Liu W."/>
            <person name="Song Y."/>
            <person name="Salvetti E."/>
            <person name="Wrobel A."/>
            <person name="Rasinkangas P."/>
            <person name="Parkhill J."/>
            <person name="Rea M.C."/>
            <person name="O'Sullivan O."/>
            <person name="Ritari J."/>
            <person name="Douillard F.P."/>
            <person name="Paul Ross R."/>
            <person name="Yang R."/>
            <person name="Briner A.E."/>
            <person name="Felis G.E."/>
            <person name="de Vos W.M."/>
            <person name="Barrangou R."/>
            <person name="Klaenhammer T.R."/>
            <person name="Caufield P.W."/>
            <person name="Cui Y."/>
            <person name="Zhang H."/>
            <person name="O'Toole P.W."/>
        </authorList>
    </citation>
    <scope>NUCLEOTIDE SEQUENCE [LARGE SCALE GENOMIC DNA]</scope>
    <source>
        <strain evidence="1 2">DSM 20509</strain>
    </source>
</reference>
<dbReference type="InterPro" id="IPR011013">
    <property type="entry name" value="Gal_mutarotase_sf_dom"/>
</dbReference>
<dbReference type="CDD" id="cd09024">
    <property type="entry name" value="Aldose_epim_lacX"/>
    <property type="match status" value="1"/>
</dbReference>
<dbReference type="AlphaFoldDB" id="A0A0R2ARI5"/>
<dbReference type="Pfam" id="PF01263">
    <property type="entry name" value="Aldose_epim"/>
    <property type="match status" value="1"/>
</dbReference>
<dbReference type="PATRIC" id="fig|1423718.3.peg.1074"/>
<dbReference type="InterPro" id="IPR008183">
    <property type="entry name" value="Aldose_1/G6P_1-epimerase"/>
</dbReference>